<feature type="transmembrane region" description="Helical" evidence="7">
    <location>
        <begin position="177"/>
        <end position="196"/>
    </location>
</feature>
<sequence>MDSGSEPPVGFLFRTPIIIPNIQRVKRIADSPDEDIYYLARSAAGGVEANGKKYSYFRVIVIFLEYFAWGLLTVPVINVLADTFPTNKFLMNGVILGIKGLLSFLSAPLLGAVSDKWGRKSFLLLTVFFTCMPIPCLKISPWWYFALFSISGLFSITFSVVLAYVADITDKADRSTAYGLISATFAASLVTSPALGAWISESWGDDSVVLLATVIASLDVLFILLLVPESLPSRNRRAVDAFRWQRADPFATLRIVWEDRLVLHLAAIIFLSYLPEAGQFSCFFVYLKLMVGFTPEAVAIFIGLVGILSVVAQTGILFLLTSTVGTKHTITLGLSFQFAQLLWYGLGTKYWMMWAAGLLVAMSQLIYPSISAFVSIHSDRDKQGTVQGVITGVRGLCQGLGPALFGFIFYLFDMDLNVDNDGTGHVGIPPFPVPRIRIQPIISPRRNETAIEKLAFNWKVIPGPPFFFGSLMVLLALFVNSSLPKVPSVNTRFFRRPSTTHSRQSSDDASRLLQSS</sequence>
<feature type="transmembrane region" description="Helical" evidence="7">
    <location>
        <begin position="388"/>
        <end position="412"/>
    </location>
</feature>
<name>A0A1I7V9W9_LOALO</name>
<keyword evidence="5 7" id="KW-0472">Membrane</keyword>
<feature type="transmembrane region" description="Helical" evidence="7">
    <location>
        <begin position="122"/>
        <end position="140"/>
    </location>
</feature>
<dbReference type="CDD" id="cd17387">
    <property type="entry name" value="MFS_MFSD14"/>
    <property type="match status" value="1"/>
</dbReference>
<dbReference type="InterPro" id="IPR011701">
    <property type="entry name" value="MFS"/>
</dbReference>
<evidence type="ECO:0000313" key="10">
    <source>
        <dbReference type="WBParaSite" id="EN70_11470"/>
    </source>
</evidence>
<feature type="domain" description="Major facilitator superfamily (MFS) profile" evidence="8">
    <location>
        <begin position="54"/>
        <end position="487"/>
    </location>
</feature>
<feature type="transmembrane region" description="Helical" evidence="7">
    <location>
        <begin position="352"/>
        <end position="376"/>
    </location>
</feature>
<dbReference type="InterPro" id="IPR036259">
    <property type="entry name" value="MFS_trans_sf"/>
</dbReference>
<keyword evidence="2" id="KW-0813">Transport</keyword>
<dbReference type="GO" id="GO:0022857">
    <property type="term" value="F:transmembrane transporter activity"/>
    <property type="evidence" value="ECO:0007669"/>
    <property type="project" value="InterPro"/>
</dbReference>
<dbReference type="Gene3D" id="1.20.1250.20">
    <property type="entry name" value="MFS general substrate transporter like domains"/>
    <property type="match status" value="1"/>
</dbReference>
<accession>A0A1I7V9W9</accession>
<dbReference type="PANTHER" id="PTHR23504">
    <property type="entry name" value="MAJOR FACILITATOR SUPERFAMILY DOMAIN-CONTAINING PROTEIN 10"/>
    <property type="match status" value="1"/>
</dbReference>
<dbReference type="InterPro" id="IPR020846">
    <property type="entry name" value="MFS_dom"/>
</dbReference>
<feature type="transmembrane region" description="Helical" evidence="7">
    <location>
        <begin position="146"/>
        <end position="165"/>
    </location>
</feature>
<keyword evidence="3 7" id="KW-0812">Transmembrane</keyword>
<evidence type="ECO:0000256" key="3">
    <source>
        <dbReference type="ARBA" id="ARBA00022692"/>
    </source>
</evidence>
<dbReference type="SUPFAM" id="SSF103473">
    <property type="entry name" value="MFS general substrate transporter"/>
    <property type="match status" value="1"/>
</dbReference>
<feature type="transmembrane region" description="Helical" evidence="7">
    <location>
        <begin position="329"/>
        <end position="346"/>
    </location>
</feature>
<organism evidence="9 10">
    <name type="scientific">Loa loa</name>
    <name type="common">Eye worm</name>
    <name type="synonym">Filaria loa</name>
    <dbReference type="NCBI Taxonomy" id="7209"/>
    <lineage>
        <taxon>Eukaryota</taxon>
        <taxon>Metazoa</taxon>
        <taxon>Ecdysozoa</taxon>
        <taxon>Nematoda</taxon>
        <taxon>Chromadorea</taxon>
        <taxon>Rhabditida</taxon>
        <taxon>Spirurina</taxon>
        <taxon>Spiruromorpha</taxon>
        <taxon>Filarioidea</taxon>
        <taxon>Onchocercidae</taxon>
        <taxon>Loa</taxon>
    </lineage>
</organism>
<dbReference type="InterPro" id="IPR005829">
    <property type="entry name" value="Sugar_transporter_CS"/>
</dbReference>
<dbReference type="eggNOG" id="KOG2816">
    <property type="taxonomic scope" value="Eukaryota"/>
</dbReference>
<feature type="transmembrane region" description="Helical" evidence="7">
    <location>
        <begin position="261"/>
        <end position="286"/>
    </location>
</feature>
<evidence type="ECO:0000313" key="9">
    <source>
        <dbReference type="Proteomes" id="UP000095285"/>
    </source>
</evidence>
<dbReference type="PANTHER" id="PTHR23504:SF1">
    <property type="entry name" value="GH21943P-RELATED"/>
    <property type="match status" value="1"/>
</dbReference>
<feature type="region of interest" description="Disordered" evidence="6">
    <location>
        <begin position="496"/>
        <end position="516"/>
    </location>
</feature>
<dbReference type="PROSITE" id="PS50850">
    <property type="entry name" value="MFS"/>
    <property type="match status" value="1"/>
</dbReference>
<evidence type="ECO:0000256" key="7">
    <source>
        <dbReference type="SAM" id="Phobius"/>
    </source>
</evidence>
<reference evidence="10" key="2">
    <citation type="submission" date="2016-11" db="UniProtKB">
        <authorList>
            <consortium name="WormBaseParasite"/>
        </authorList>
    </citation>
    <scope>IDENTIFICATION</scope>
</reference>
<feature type="transmembrane region" description="Helical" evidence="7">
    <location>
        <begin position="89"/>
        <end position="110"/>
    </location>
</feature>
<evidence type="ECO:0000256" key="2">
    <source>
        <dbReference type="ARBA" id="ARBA00022448"/>
    </source>
</evidence>
<evidence type="ECO:0000259" key="8">
    <source>
        <dbReference type="PROSITE" id="PS50850"/>
    </source>
</evidence>
<evidence type="ECO:0000256" key="4">
    <source>
        <dbReference type="ARBA" id="ARBA00022989"/>
    </source>
</evidence>
<dbReference type="WBParaSite" id="EN70_11470">
    <property type="protein sequence ID" value="EN70_11470"/>
    <property type="gene ID" value="EN70_11470"/>
</dbReference>
<feature type="transmembrane region" description="Helical" evidence="7">
    <location>
        <begin position="56"/>
        <end position="77"/>
    </location>
</feature>
<keyword evidence="9" id="KW-1185">Reference proteome</keyword>
<evidence type="ECO:0000256" key="6">
    <source>
        <dbReference type="SAM" id="MobiDB-lite"/>
    </source>
</evidence>
<evidence type="ECO:0000256" key="5">
    <source>
        <dbReference type="ARBA" id="ARBA00023136"/>
    </source>
</evidence>
<dbReference type="PROSITE" id="PS00216">
    <property type="entry name" value="SUGAR_TRANSPORT_1"/>
    <property type="match status" value="1"/>
</dbReference>
<keyword evidence="4 7" id="KW-1133">Transmembrane helix</keyword>
<proteinExistence type="predicted"/>
<dbReference type="AlphaFoldDB" id="A0A1I7V9W9"/>
<evidence type="ECO:0000256" key="1">
    <source>
        <dbReference type="ARBA" id="ARBA00004141"/>
    </source>
</evidence>
<dbReference type="STRING" id="7209.A0A1I7V9W9"/>
<reference evidence="9" key="1">
    <citation type="submission" date="2012-04" db="EMBL/GenBank/DDBJ databases">
        <title>The Genome Sequence of Loa loa.</title>
        <authorList>
            <consortium name="The Broad Institute Genome Sequencing Platform"/>
            <consortium name="Broad Institute Genome Sequencing Center for Infectious Disease"/>
            <person name="Nutman T.B."/>
            <person name="Fink D.L."/>
            <person name="Russ C."/>
            <person name="Young S."/>
            <person name="Zeng Q."/>
            <person name="Gargeya S."/>
            <person name="Alvarado L."/>
            <person name="Berlin A."/>
            <person name="Chapman S.B."/>
            <person name="Chen Z."/>
            <person name="Freedman E."/>
            <person name="Gellesch M."/>
            <person name="Goldberg J."/>
            <person name="Griggs A."/>
            <person name="Gujja S."/>
            <person name="Heilman E.R."/>
            <person name="Heiman D."/>
            <person name="Howarth C."/>
            <person name="Mehta T."/>
            <person name="Neiman D."/>
            <person name="Pearson M."/>
            <person name="Roberts A."/>
            <person name="Saif S."/>
            <person name="Shea T."/>
            <person name="Shenoy N."/>
            <person name="Sisk P."/>
            <person name="Stolte C."/>
            <person name="Sykes S."/>
            <person name="White J."/>
            <person name="Yandava C."/>
            <person name="Haas B."/>
            <person name="Henn M.R."/>
            <person name="Nusbaum C."/>
            <person name="Birren B."/>
        </authorList>
    </citation>
    <scope>NUCLEOTIDE SEQUENCE [LARGE SCALE GENOMIC DNA]</scope>
</reference>
<feature type="transmembrane region" description="Helical" evidence="7">
    <location>
        <begin position="208"/>
        <end position="227"/>
    </location>
</feature>
<feature type="transmembrane region" description="Helical" evidence="7">
    <location>
        <begin position="466"/>
        <end position="486"/>
    </location>
</feature>
<feature type="transmembrane region" description="Helical" evidence="7">
    <location>
        <begin position="298"/>
        <end position="320"/>
    </location>
</feature>
<dbReference type="GO" id="GO:0016020">
    <property type="term" value="C:membrane"/>
    <property type="evidence" value="ECO:0007669"/>
    <property type="project" value="UniProtKB-SubCell"/>
</dbReference>
<dbReference type="InterPro" id="IPR001958">
    <property type="entry name" value="Tet-R_TetA/multi-R_MdtG-like"/>
</dbReference>
<protein>
    <submittedName>
        <fullName evidence="10">MFS domain-containing protein</fullName>
    </submittedName>
</protein>
<dbReference type="Pfam" id="PF07690">
    <property type="entry name" value="MFS_1"/>
    <property type="match status" value="1"/>
</dbReference>
<comment type="subcellular location">
    <subcellularLocation>
        <location evidence="1">Membrane</location>
        <topology evidence="1">Multi-pass membrane protein</topology>
    </subcellularLocation>
</comment>
<dbReference type="PRINTS" id="PR01035">
    <property type="entry name" value="TCRTETA"/>
</dbReference>
<dbReference type="Proteomes" id="UP000095285">
    <property type="component" value="Unassembled WGS sequence"/>
</dbReference>